<comment type="caution">
    <text evidence="1">The sequence shown here is derived from an EMBL/GenBank/DDBJ whole genome shotgun (WGS) entry which is preliminary data.</text>
</comment>
<reference evidence="1 2" key="1">
    <citation type="submission" date="2020-07" db="EMBL/GenBank/DDBJ databases">
        <title>Sequencing the genomes of 1000 actinobacteria strains.</title>
        <authorList>
            <person name="Klenk H.-P."/>
        </authorList>
    </citation>
    <scope>NUCLEOTIDE SEQUENCE [LARGE SCALE GENOMIC DNA]</scope>
    <source>
        <strain evidence="1 2">LI1</strain>
    </source>
</reference>
<accession>A0A7Z0EHE0</accession>
<evidence type="ECO:0000313" key="1">
    <source>
        <dbReference type="EMBL" id="NYJ20954.1"/>
    </source>
</evidence>
<gene>
    <name evidence="1" type="ORF">HNR05_002745</name>
</gene>
<dbReference type="RefSeq" id="WP_179579629.1">
    <property type="nucleotide sequence ID" value="NZ_JACCFM010000001.1"/>
</dbReference>
<dbReference type="AlphaFoldDB" id="A0A7Z0EHE0"/>
<dbReference type="EMBL" id="JACCFM010000001">
    <property type="protein sequence ID" value="NYJ20954.1"/>
    <property type="molecule type" value="Genomic_DNA"/>
</dbReference>
<keyword evidence="2" id="KW-1185">Reference proteome</keyword>
<sequence length="136" mass="14686">MNITCEADDRLWAEVPVVFPTENFATLEDWSESVVARYAENRPDAPADPLQVLLGDIPVSMQPHIETVQVPGVGTGIATRFIVAPPGATEPVAGIGYLFSTDHYTVRIMSAPTTTTMVGLLDAPLRDVVNTMAFID</sequence>
<evidence type="ECO:0000313" key="2">
    <source>
        <dbReference type="Proteomes" id="UP000537260"/>
    </source>
</evidence>
<dbReference type="Proteomes" id="UP000537260">
    <property type="component" value="Unassembled WGS sequence"/>
</dbReference>
<name>A0A7Z0EHE0_9MICO</name>
<protein>
    <submittedName>
        <fullName evidence="1">Uncharacterized protein</fullName>
    </submittedName>
</protein>
<proteinExistence type="predicted"/>
<organism evidence="1 2">
    <name type="scientific">Glaciibacter psychrotolerans</name>
    <dbReference type="NCBI Taxonomy" id="670054"/>
    <lineage>
        <taxon>Bacteria</taxon>
        <taxon>Bacillati</taxon>
        <taxon>Actinomycetota</taxon>
        <taxon>Actinomycetes</taxon>
        <taxon>Micrococcales</taxon>
        <taxon>Microbacteriaceae</taxon>
        <taxon>Glaciibacter</taxon>
    </lineage>
</organism>